<protein>
    <submittedName>
        <fullName evidence="1">Uncharacterized protein</fullName>
    </submittedName>
</protein>
<proteinExistence type="predicted"/>
<reference evidence="1" key="1">
    <citation type="submission" date="2021-08" db="EMBL/GenBank/DDBJ databases">
        <title>The first chromosome-level gecko genome reveals the dynamic sex chromosomes of Neotropical dwarf geckos (Sphaerodactylidae: Sphaerodactylus).</title>
        <authorList>
            <person name="Pinto B.J."/>
            <person name="Keating S.E."/>
            <person name="Gamble T."/>
        </authorList>
    </citation>
    <scope>NUCLEOTIDE SEQUENCE</scope>
    <source>
        <strain evidence="1">TG3544</strain>
    </source>
</reference>
<dbReference type="EMBL" id="CM037614">
    <property type="protein sequence ID" value="KAH8017323.1"/>
    <property type="molecule type" value="Genomic_DNA"/>
</dbReference>
<gene>
    <name evidence="1" type="ORF">K3G42_028315</name>
</gene>
<evidence type="ECO:0000313" key="1">
    <source>
        <dbReference type="EMBL" id="KAH8017323.1"/>
    </source>
</evidence>
<sequence>MPYSGMMGPQVIQKLDQGYRIPQPENCPQELYNIMLQCWNVEPQERPTFETLHWKLEDYYADSTAYIDSNDFVR</sequence>
<organism evidence="1 2">
    <name type="scientific">Sphaerodactylus townsendi</name>
    <dbReference type="NCBI Taxonomy" id="933632"/>
    <lineage>
        <taxon>Eukaryota</taxon>
        <taxon>Metazoa</taxon>
        <taxon>Chordata</taxon>
        <taxon>Craniata</taxon>
        <taxon>Vertebrata</taxon>
        <taxon>Euteleostomi</taxon>
        <taxon>Lepidosauria</taxon>
        <taxon>Squamata</taxon>
        <taxon>Bifurcata</taxon>
        <taxon>Gekkota</taxon>
        <taxon>Sphaerodactylidae</taxon>
        <taxon>Sphaerodactylus</taxon>
    </lineage>
</organism>
<accession>A0ACB8GC39</accession>
<evidence type="ECO:0000313" key="2">
    <source>
        <dbReference type="Proteomes" id="UP000827872"/>
    </source>
</evidence>
<name>A0ACB8GC39_9SAUR</name>
<comment type="caution">
    <text evidence="1">The sequence shown here is derived from an EMBL/GenBank/DDBJ whole genome shotgun (WGS) entry which is preliminary data.</text>
</comment>
<dbReference type="Proteomes" id="UP000827872">
    <property type="component" value="Linkage Group LG01"/>
</dbReference>
<keyword evidence="2" id="KW-1185">Reference proteome</keyword>